<reference evidence="7 8" key="1">
    <citation type="submission" date="2019-03" db="EMBL/GenBank/DDBJ databases">
        <title>Genomic Encyclopedia of Type Strains, Phase IV (KMG-IV): sequencing the most valuable type-strain genomes for metagenomic binning, comparative biology and taxonomic classification.</title>
        <authorList>
            <person name="Goeker M."/>
        </authorList>
    </citation>
    <scope>NUCLEOTIDE SEQUENCE [LARGE SCALE GENOMIC DNA]</scope>
    <source>
        <strain evidence="7 8">DSM 24984</strain>
    </source>
</reference>
<keyword evidence="4 6" id="KW-1133">Transmembrane helix</keyword>
<keyword evidence="3 6" id="KW-0812">Transmembrane</keyword>
<dbReference type="EMBL" id="SMGG01000003">
    <property type="protein sequence ID" value="TCK62058.1"/>
    <property type="molecule type" value="Genomic_DNA"/>
</dbReference>
<keyword evidence="8" id="KW-1185">Reference proteome</keyword>
<protein>
    <submittedName>
        <fullName evidence="7">Cobalt/nickel transport system permease protein</fullName>
    </submittedName>
</protein>
<dbReference type="RefSeq" id="WP_132871817.1">
    <property type="nucleotide sequence ID" value="NZ_SMGG01000003.1"/>
</dbReference>
<dbReference type="PANTHER" id="PTHR34857">
    <property type="entry name" value="SLL0384 PROTEIN"/>
    <property type="match status" value="1"/>
</dbReference>
<name>A0A4R1KBV1_9BACT</name>
<evidence type="ECO:0000256" key="3">
    <source>
        <dbReference type="ARBA" id="ARBA00022692"/>
    </source>
</evidence>
<proteinExistence type="predicted"/>
<sequence length="218" mass="24999">MRFSPAAGILCAVIYSFVIAFKQSITPFDAVFAAGIMALRWNCLPKYALRIAKLNLMIIFISATVYIFGQDSAHAILIFIRYNLIVCVTAAMFCGMNATDFYYGFYTLKLPHKFTVLLFFAVKYIEIIGNEYEKMRTSLRIRNFKPRTDRFTYRTLAYLLGMLLVRSMDRANALTEAMKMRGFAGRLYPFNFRPFFPADVAAAALLVFQIFLTYGVTR</sequence>
<feature type="transmembrane region" description="Helical" evidence="6">
    <location>
        <begin position="151"/>
        <end position="168"/>
    </location>
</feature>
<evidence type="ECO:0000256" key="6">
    <source>
        <dbReference type="SAM" id="Phobius"/>
    </source>
</evidence>
<feature type="transmembrane region" description="Helical" evidence="6">
    <location>
        <begin position="110"/>
        <end position="130"/>
    </location>
</feature>
<keyword evidence="2" id="KW-1003">Cell membrane</keyword>
<dbReference type="InterPro" id="IPR051611">
    <property type="entry name" value="ECF_transporter_component"/>
</dbReference>
<dbReference type="PANTHER" id="PTHR34857:SF2">
    <property type="entry name" value="SLL0384 PROTEIN"/>
    <property type="match status" value="1"/>
</dbReference>
<comment type="caution">
    <text evidence="7">The sequence shown here is derived from an EMBL/GenBank/DDBJ whole genome shotgun (WGS) entry which is preliminary data.</text>
</comment>
<dbReference type="OrthoDB" id="4533at2"/>
<dbReference type="Proteomes" id="UP000294614">
    <property type="component" value="Unassembled WGS sequence"/>
</dbReference>
<evidence type="ECO:0000256" key="1">
    <source>
        <dbReference type="ARBA" id="ARBA00004141"/>
    </source>
</evidence>
<dbReference type="GO" id="GO:0005886">
    <property type="term" value="C:plasma membrane"/>
    <property type="evidence" value="ECO:0007669"/>
    <property type="project" value="UniProtKB-ARBA"/>
</dbReference>
<evidence type="ECO:0000313" key="7">
    <source>
        <dbReference type="EMBL" id="TCK62058.1"/>
    </source>
</evidence>
<keyword evidence="5 6" id="KW-0472">Membrane</keyword>
<evidence type="ECO:0000256" key="5">
    <source>
        <dbReference type="ARBA" id="ARBA00023136"/>
    </source>
</evidence>
<evidence type="ECO:0000256" key="2">
    <source>
        <dbReference type="ARBA" id="ARBA00022475"/>
    </source>
</evidence>
<comment type="subcellular location">
    <subcellularLocation>
        <location evidence="1">Membrane</location>
        <topology evidence="1">Multi-pass membrane protein</topology>
    </subcellularLocation>
</comment>
<dbReference type="Pfam" id="PF02361">
    <property type="entry name" value="CbiQ"/>
    <property type="match status" value="1"/>
</dbReference>
<evidence type="ECO:0000256" key="4">
    <source>
        <dbReference type="ARBA" id="ARBA00022989"/>
    </source>
</evidence>
<dbReference type="AlphaFoldDB" id="A0A4R1KBV1"/>
<dbReference type="CDD" id="cd16914">
    <property type="entry name" value="EcfT"/>
    <property type="match status" value="1"/>
</dbReference>
<feature type="transmembrane region" description="Helical" evidence="6">
    <location>
        <begin position="47"/>
        <end position="68"/>
    </location>
</feature>
<dbReference type="InterPro" id="IPR003339">
    <property type="entry name" value="ABC/ECF_trnsptr_transmembrane"/>
</dbReference>
<gene>
    <name evidence="7" type="ORF">C8D98_0567</name>
</gene>
<organism evidence="7 8">
    <name type="scientific">Seleniivibrio woodruffii</name>
    <dbReference type="NCBI Taxonomy" id="1078050"/>
    <lineage>
        <taxon>Bacteria</taxon>
        <taxon>Pseudomonadati</taxon>
        <taxon>Deferribacterota</taxon>
        <taxon>Deferribacteres</taxon>
        <taxon>Deferribacterales</taxon>
        <taxon>Geovibrionaceae</taxon>
        <taxon>Seleniivibrio</taxon>
    </lineage>
</organism>
<feature type="transmembrane region" description="Helical" evidence="6">
    <location>
        <begin position="75"/>
        <end position="98"/>
    </location>
</feature>
<evidence type="ECO:0000313" key="8">
    <source>
        <dbReference type="Proteomes" id="UP000294614"/>
    </source>
</evidence>
<accession>A0A4R1KBV1</accession>
<feature type="transmembrane region" description="Helical" evidence="6">
    <location>
        <begin position="195"/>
        <end position="216"/>
    </location>
</feature>